<protein>
    <submittedName>
        <fullName evidence="1">AAA family ATPase</fullName>
    </submittedName>
</protein>
<gene>
    <name evidence="1" type="ORF">GLW08_20660</name>
</gene>
<dbReference type="Proteomes" id="UP000466692">
    <property type="component" value="Unassembled WGS sequence"/>
</dbReference>
<evidence type="ECO:0000313" key="1">
    <source>
        <dbReference type="EMBL" id="MYL55717.1"/>
    </source>
</evidence>
<keyword evidence="2" id="KW-1185">Reference proteome</keyword>
<reference evidence="1" key="1">
    <citation type="submission" date="2019-11" db="EMBL/GenBank/DDBJ databases">
        <title>Genome sequences of 17 halophilic strains isolated from different environments.</title>
        <authorList>
            <person name="Furrow R.E."/>
        </authorList>
    </citation>
    <scope>NUCLEOTIDE SEQUENCE</scope>
    <source>
        <strain evidence="1">22510_22_Filter</strain>
    </source>
</reference>
<accession>A0ACC7VLV2</accession>
<dbReference type="EMBL" id="WMEU01000013">
    <property type="protein sequence ID" value="MYL55717.1"/>
    <property type="molecule type" value="Genomic_DNA"/>
</dbReference>
<evidence type="ECO:0000313" key="2">
    <source>
        <dbReference type="Proteomes" id="UP000466692"/>
    </source>
</evidence>
<sequence length="385" mass="43316">MNTNLDVLLVSDEEAIQNQIKNSIESKHVQVSVIPPNDVIREVNRTPRDMVIYLQSETGNAVENIQYIKSASPSTFVIFIAQSADFSLLRDVTRAGTEEFFVYPDELSLFLSRFPTIQQTYMAKKESDDQQSSHLLGRGRGHIISFYSGNGGVGKTALSASFAQTLKLESASEVVLIDFNMQFGGMEKLLSIQSNRSIADLLPVISELNETHIRNVSQTEEFSKLEVLVSPCDAEVAETLDDSFIANVLRTCRRSFDFVIIDLPTDINEKVVTALEESDRIYYILLPETPALKTLKQFEELSVRLGIELTSRMEILINQTGKDNEIKKKDLKNLLHFPIATSIRRDIKGLQPFVNKGVPVRRSSNEKKLIPFAKDLHKFATSLLK</sequence>
<comment type="caution">
    <text evidence="1">The sequence shown here is derived from an EMBL/GenBank/DDBJ whole genome shotgun (WGS) entry which is preliminary data.</text>
</comment>
<proteinExistence type="predicted"/>
<organism evidence="1 2">
    <name type="scientific">Pontibacillus yanchengensis</name>
    <dbReference type="NCBI Taxonomy" id="462910"/>
    <lineage>
        <taxon>Bacteria</taxon>
        <taxon>Bacillati</taxon>
        <taxon>Bacillota</taxon>
        <taxon>Bacilli</taxon>
        <taxon>Bacillales</taxon>
        <taxon>Bacillaceae</taxon>
        <taxon>Pontibacillus</taxon>
    </lineage>
</organism>
<name>A0ACC7VLV2_9BACI</name>